<dbReference type="EMBL" id="JACHIA010000007">
    <property type="protein sequence ID" value="MBB6071293.1"/>
    <property type="molecule type" value="Genomic_DNA"/>
</dbReference>
<dbReference type="RefSeq" id="WP_170034049.1">
    <property type="nucleotide sequence ID" value="NZ_JABDTL010000001.1"/>
</dbReference>
<feature type="compositionally biased region" description="Basic and acidic residues" evidence="1">
    <location>
        <begin position="1"/>
        <end position="19"/>
    </location>
</feature>
<feature type="compositionally biased region" description="Basic and acidic residues" evidence="1">
    <location>
        <begin position="156"/>
        <end position="169"/>
    </location>
</feature>
<proteinExistence type="predicted"/>
<feature type="compositionally biased region" description="Pro residues" evidence="1">
    <location>
        <begin position="144"/>
        <end position="153"/>
    </location>
</feature>
<organism evidence="3 4">
    <name type="scientific">Longimicrobium terrae</name>
    <dbReference type="NCBI Taxonomy" id="1639882"/>
    <lineage>
        <taxon>Bacteria</taxon>
        <taxon>Pseudomonadati</taxon>
        <taxon>Gemmatimonadota</taxon>
        <taxon>Longimicrobiia</taxon>
        <taxon>Longimicrobiales</taxon>
        <taxon>Longimicrobiaceae</taxon>
        <taxon>Longimicrobium</taxon>
    </lineage>
</organism>
<feature type="transmembrane region" description="Helical" evidence="2">
    <location>
        <begin position="51"/>
        <end position="74"/>
    </location>
</feature>
<evidence type="ECO:0000313" key="4">
    <source>
        <dbReference type="Proteomes" id="UP000582837"/>
    </source>
</evidence>
<dbReference type="AlphaFoldDB" id="A0A841GZV5"/>
<keyword evidence="2" id="KW-0472">Membrane</keyword>
<keyword evidence="4" id="KW-1185">Reference proteome</keyword>
<reference evidence="3 4" key="1">
    <citation type="submission" date="2020-08" db="EMBL/GenBank/DDBJ databases">
        <title>Genomic Encyclopedia of Type Strains, Phase IV (KMG-IV): sequencing the most valuable type-strain genomes for metagenomic binning, comparative biology and taxonomic classification.</title>
        <authorList>
            <person name="Goeker M."/>
        </authorList>
    </citation>
    <scope>NUCLEOTIDE SEQUENCE [LARGE SCALE GENOMIC DNA]</scope>
    <source>
        <strain evidence="3 4">DSM 29007</strain>
    </source>
</reference>
<dbReference type="Proteomes" id="UP000582837">
    <property type="component" value="Unassembled WGS sequence"/>
</dbReference>
<keyword evidence="2" id="KW-1133">Transmembrane helix</keyword>
<evidence type="ECO:0000313" key="3">
    <source>
        <dbReference type="EMBL" id="MBB6071293.1"/>
    </source>
</evidence>
<feature type="region of interest" description="Disordered" evidence="1">
    <location>
        <begin position="1"/>
        <end position="30"/>
    </location>
</feature>
<evidence type="ECO:0000256" key="2">
    <source>
        <dbReference type="SAM" id="Phobius"/>
    </source>
</evidence>
<comment type="caution">
    <text evidence="3">The sequence shown here is derived from an EMBL/GenBank/DDBJ whole genome shotgun (WGS) entry which is preliminary data.</text>
</comment>
<feature type="region of interest" description="Disordered" evidence="1">
    <location>
        <begin position="135"/>
        <end position="169"/>
    </location>
</feature>
<sequence length="169" mass="18682">MADDGRDTELRAERRDEPRTSSTYVAPEMDVRDEDLEPHAGLRYIARLFKILSLLLLLLLIAEIVMGITTQGSAAVPRLLVEATRLIVFAGLLWGAADMGLMLIESNHDLRATRILVGRLSQRVQRAEQALMASQGIGRMPVQPRTPPPPPGAPGHDPRGPNPDERRPR</sequence>
<name>A0A841GZV5_9BACT</name>
<keyword evidence="2" id="KW-0812">Transmembrane</keyword>
<protein>
    <submittedName>
        <fullName evidence="3">Uncharacterized protein</fullName>
    </submittedName>
</protein>
<gene>
    <name evidence="3" type="ORF">HNQ61_002917</name>
</gene>
<evidence type="ECO:0000256" key="1">
    <source>
        <dbReference type="SAM" id="MobiDB-lite"/>
    </source>
</evidence>
<accession>A0A841GZV5</accession>
<feature type="transmembrane region" description="Helical" evidence="2">
    <location>
        <begin position="86"/>
        <end position="104"/>
    </location>
</feature>